<keyword evidence="2" id="KW-0677">Repeat</keyword>
<dbReference type="PROSITE" id="PS00028">
    <property type="entry name" value="ZINC_FINGER_C2H2_1"/>
    <property type="match status" value="3"/>
</dbReference>
<organism evidence="10 11">
    <name type="scientific">Amblyomma americanum</name>
    <name type="common">Lone star tick</name>
    <dbReference type="NCBI Taxonomy" id="6943"/>
    <lineage>
        <taxon>Eukaryota</taxon>
        <taxon>Metazoa</taxon>
        <taxon>Ecdysozoa</taxon>
        <taxon>Arthropoda</taxon>
        <taxon>Chelicerata</taxon>
        <taxon>Arachnida</taxon>
        <taxon>Acari</taxon>
        <taxon>Parasitiformes</taxon>
        <taxon>Ixodida</taxon>
        <taxon>Ixodoidea</taxon>
        <taxon>Ixodidae</taxon>
        <taxon>Amblyomminae</taxon>
        <taxon>Amblyomma</taxon>
    </lineage>
</organism>
<dbReference type="GO" id="GO:0000978">
    <property type="term" value="F:RNA polymerase II cis-regulatory region sequence-specific DNA binding"/>
    <property type="evidence" value="ECO:0007669"/>
    <property type="project" value="TreeGrafter"/>
</dbReference>
<evidence type="ECO:0000313" key="11">
    <source>
        <dbReference type="Proteomes" id="UP001321473"/>
    </source>
</evidence>
<name>A0AAQ4DIH3_AMBAM</name>
<dbReference type="Pfam" id="PF00096">
    <property type="entry name" value="zf-C2H2"/>
    <property type="match status" value="3"/>
</dbReference>
<feature type="compositionally biased region" description="Low complexity" evidence="8">
    <location>
        <begin position="164"/>
        <end position="176"/>
    </location>
</feature>
<evidence type="ECO:0000256" key="7">
    <source>
        <dbReference type="PROSITE-ProRule" id="PRU00042"/>
    </source>
</evidence>
<evidence type="ECO:0000256" key="1">
    <source>
        <dbReference type="ARBA" id="ARBA00022723"/>
    </source>
</evidence>
<feature type="domain" description="C2H2-type" evidence="9">
    <location>
        <begin position="388"/>
        <end position="417"/>
    </location>
</feature>
<feature type="compositionally biased region" description="Low complexity" evidence="8">
    <location>
        <begin position="298"/>
        <end position="314"/>
    </location>
</feature>
<evidence type="ECO:0000256" key="2">
    <source>
        <dbReference type="ARBA" id="ARBA00022737"/>
    </source>
</evidence>
<feature type="domain" description="C2H2-type" evidence="9">
    <location>
        <begin position="418"/>
        <end position="447"/>
    </location>
</feature>
<dbReference type="PROSITE" id="PS50157">
    <property type="entry name" value="ZINC_FINGER_C2H2_2"/>
    <property type="match status" value="3"/>
</dbReference>
<protein>
    <recommendedName>
        <fullName evidence="9">C2H2-type domain-containing protein</fullName>
    </recommendedName>
</protein>
<feature type="region of interest" description="Disordered" evidence="8">
    <location>
        <begin position="298"/>
        <end position="346"/>
    </location>
</feature>
<dbReference type="EMBL" id="JARKHS020030282">
    <property type="protein sequence ID" value="KAK8762263.1"/>
    <property type="molecule type" value="Genomic_DNA"/>
</dbReference>
<dbReference type="PANTHER" id="PTHR23235">
    <property type="entry name" value="KRUEPPEL-LIKE TRANSCRIPTION FACTOR"/>
    <property type="match status" value="1"/>
</dbReference>
<keyword evidence="11" id="KW-1185">Reference proteome</keyword>
<keyword evidence="1" id="KW-0479">Metal-binding</keyword>
<evidence type="ECO:0000256" key="6">
    <source>
        <dbReference type="ARBA" id="ARBA00023163"/>
    </source>
</evidence>
<feature type="region of interest" description="Disordered" evidence="8">
    <location>
        <begin position="237"/>
        <end position="270"/>
    </location>
</feature>
<keyword evidence="6" id="KW-0804">Transcription</keyword>
<dbReference type="InterPro" id="IPR036236">
    <property type="entry name" value="Znf_C2H2_sf"/>
</dbReference>
<evidence type="ECO:0000256" key="5">
    <source>
        <dbReference type="ARBA" id="ARBA00023015"/>
    </source>
</evidence>
<comment type="caution">
    <text evidence="10">The sequence shown here is derived from an EMBL/GenBank/DDBJ whole genome shotgun (WGS) entry which is preliminary data.</text>
</comment>
<dbReference type="AlphaFoldDB" id="A0AAQ4DIH3"/>
<feature type="compositionally biased region" description="Polar residues" evidence="8">
    <location>
        <begin position="122"/>
        <end position="132"/>
    </location>
</feature>
<dbReference type="SUPFAM" id="SSF57667">
    <property type="entry name" value="beta-beta-alpha zinc fingers"/>
    <property type="match status" value="2"/>
</dbReference>
<keyword evidence="3 7" id="KW-0863">Zinc-finger</keyword>
<evidence type="ECO:0000256" key="3">
    <source>
        <dbReference type="ARBA" id="ARBA00022771"/>
    </source>
</evidence>
<feature type="region of interest" description="Disordered" evidence="8">
    <location>
        <begin position="35"/>
        <end position="64"/>
    </location>
</feature>
<dbReference type="FunFam" id="3.30.160.60:FF:000032">
    <property type="entry name" value="Krueppel-like factor 4"/>
    <property type="match status" value="1"/>
</dbReference>
<dbReference type="GO" id="GO:0000981">
    <property type="term" value="F:DNA-binding transcription factor activity, RNA polymerase II-specific"/>
    <property type="evidence" value="ECO:0007669"/>
    <property type="project" value="TreeGrafter"/>
</dbReference>
<dbReference type="GO" id="GO:0008270">
    <property type="term" value="F:zinc ion binding"/>
    <property type="evidence" value="ECO:0007669"/>
    <property type="project" value="UniProtKB-KW"/>
</dbReference>
<evidence type="ECO:0000256" key="8">
    <source>
        <dbReference type="SAM" id="MobiDB-lite"/>
    </source>
</evidence>
<dbReference type="SMART" id="SM00355">
    <property type="entry name" value="ZnF_C2H2"/>
    <property type="match status" value="3"/>
</dbReference>
<reference evidence="10 11" key="1">
    <citation type="journal article" date="2023" name="Arcadia Sci">
        <title>De novo assembly of a long-read Amblyomma americanum tick genome.</title>
        <authorList>
            <person name="Chou S."/>
            <person name="Poskanzer K.E."/>
            <person name="Rollins M."/>
            <person name="Thuy-Boun P.S."/>
        </authorList>
    </citation>
    <scope>NUCLEOTIDE SEQUENCE [LARGE SCALE GENOMIC DNA]</scope>
    <source>
        <strain evidence="10">F_SG_1</strain>
        <tissue evidence="10">Salivary glands</tissue>
    </source>
</reference>
<dbReference type="Gene3D" id="3.30.160.60">
    <property type="entry name" value="Classic Zinc Finger"/>
    <property type="match status" value="3"/>
</dbReference>
<keyword evidence="4" id="KW-0862">Zinc</keyword>
<evidence type="ECO:0000256" key="4">
    <source>
        <dbReference type="ARBA" id="ARBA00022833"/>
    </source>
</evidence>
<dbReference type="Proteomes" id="UP001321473">
    <property type="component" value="Unassembled WGS sequence"/>
</dbReference>
<evidence type="ECO:0000259" key="9">
    <source>
        <dbReference type="PROSITE" id="PS50157"/>
    </source>
</evidence>
<gene>
    <name evidence="10" type="ORF">V5799_026469</name>
</gene>
<dbReference type="PANTHER" id="PTHR23235:SF158">
    <property type="entry name" value="C2H2-TYPE DOMAIN-CONTAINING PROTEIN"/>
    <property type="match status" value="1"/>
</dbReference>
<evidence type="ECO:0000313" key="10">
    <source>
        <dbReference type="EMBL" id="KAK8762263.1"/>
    </source>
</evidence>
<feature type="region of interest" description="Disordered" evidence="8">
    <location>
        <begin position="156"/>
        <end position="193"/>
    </location>
</feature>
<dbReference type="InterPro" id="IPR013087">
    <property type="entry name" value="Znf_C2H2_type"/>
</dbReference>
<proteinExistence type="predicted"/>
<accession>A0AAQ4DIH3</accession>
<feature type="compositionally biased region" description="Low complexity" evidence="8">
    <location>
        <begin position="92"/>
        <end position="117"/>
    </location>
</feature>
<feature type="domain" description="C2H2-type" evidence="9">
    <location>
        <begin position="448"/>
        <end position="473"/>
    </location>
</feature>
<feature type="region of interest" description="Disordered" evidence="8">
    <location>
        <begin position="80"/>
        <end position="132"/>
    </location>
</feature>
<sequence length="473" mass="52276">MCSWASWCRFENTVWQDIESVLLDDISGARQVASGGVKAETEAQASRDAGFSYKPTDCRDSTPSTLPANSAILVAALTAPVTSRPPPPPLQQQPNVAPATQAPQEPPQVQQQTSSPEDQTSHQENASTPTSGFVTLDFDFMLNSDDAALYPEVNSYEPESELKPPQQQQQQEQPQHQHQHHQPSFPCTVTSTGNTASIDNLTYQQSAQAMKAEAAANAFDVSMLSGSQYTNLWANYQSTNPLQTPPSSQMSPPASPDHSQLGQHLGPALDGSQYQNSIPAMHSMPMKADDILTQCLQQPPQQQQHHGKQQTPPHLRMVTPPSSPRLADLLSAGSAMGPPNPFPTTPLTPDMQHMTDPFCRSSPLGVPKKTNQQQPQRTTVSRKKVTIHTCSHPGCSKSYTKSSHLKAHLRTHTGEKPYQCNWKECGWKFARSDELTRHYRKHTGDRPFQCRLCERAFSRSDHLSLHMKRHTSL</sequence>
<keyword evidence="5" id="KW-0805">Transcription regulation</keyword>